<sequence>MEWLADSWIHEREGAWACGAEQGVLLESRAGWFAVSRECFRQNLGPTGRQGSPSGKKREPDIRLAAAGARMGVAKKSSTLSKIVLPRHGFGS</sequence>
<protein>
    <submittedName>
        <fullName evidence="1">Uncharacterized protein</fullName>
    </submittedName>
</protein>
<gene>
    <name evidence="1" type="ORF">KSP40_PGU016784</name>
</gene>
<evidence type="ECO:0000313" key="1">
    <source>
        <dbReference type="EMBL" id="KAK8968979.1"/>
    </source>
</evidence>
<comment type="caution">
    <text evidence="1">The sequence shown here is derived from an EMBL/GenBank/DDBJ whole genome shotgun (WGS) entry which is preliminary data.</text>
</comment>
<dbReference type="Proteomes" id="UP001412067">
    <property type="component" value="Unassembled WGS sequence"/>
</dbReference>
<evidence type="ECO:0000313" key="2">
    <source>
        <dbReference type="Proteomes" id="UP001412067"/>
    </source>
</evidence>
<reference evidence="1 2" key="1">
    <citation type="journal article" date="2022" name="Nat. Plants">
        <title>Genomes of leafy and leafless Platanthera orchids illuminate the evolution of mycoheterotrophy.</title>
        <authorList>
            <person name="Li M.H."/>
            <person name="Liu K.W."/>
            <person name="Li Z."/>
            <person name="Lu H.C."/>
            <person name="Ye Q.L."/>
            <person name="Zhang D."/>
            <person name="Wang J.Y."/>
            <person name="Li Y.F."/>
            <person name="Zhong Z.M."/>
            <person name="Liu X."/>
            <person name="Yu X."/>
            <person name="Liu D.K."/>
            <person name="Tu X.D."/>
            <person name="Liu B."/>
            <person name="Hao Y."/>
            <person name="Liao X.Y."/>
            <person name="Jiang Y.T."/>
            <person name="Sun W.H."/>
            <person name="Chen J."/>
            <person name="Chen Y.Q."/>
            <person name="Ai Y."/>
            <person name="Zhai J.W."/>
            <person name="Wu S.S."/>
            <person name="Zhou Z."/>
            <person name="Hsiao Y.Y."/>
            <person name="Wu W.L."/>
            <person name="Chen Y.Y."/>
            <person name="Lin Y.F."/>
            <person name="Hsu J.L."/>
            <person name="Li C.Y."/>
            <person name="Wang Z.W."/>
            <person name="Zhao X."/>
            <person name="Zhong W.Y."/>
            <person name="Ma X.K."/>
            <person name="Ma L."/>
            <person name="Huang J."/>
            <person name="Chen G.Z."/>
            <person name="Huang M.Z."/>
            <person name="Huang L."/>
            <person name="Peng D.H."/>
            <person name="Luo Y.B."/>
            <person name="Zou S.Q."/>
            <person name="Chen S.P."/>
            <person name="Lan S."/>
            <person name="Tsai W.C."/>
            <person name="Van de Peer Y."/>
            <person name="Liu Z.J."/>
        </authorList>
    </citation>
    <scope>NUCLEOTIDE SEQUENCE [LARGE SCALE GENOMIC DNA]</scope>
    <source>
        <strain evidence="1">Lor288</strain>
    </source>
</reference>
<accession>A0ABR2MZ51</accession>
<dbReference type="EMBL" id="JBBWWR010000003">
    <property type="protein sequence ID" value="KAK8968979.1"/>
    <property type="molecule type" value="Genomic_DNA"/>
</dbReference>
<organism evidence="1 2">
    <name type="scientific">Platanthera guangdongensis</name>
    <dbReference type="NCBI Taxonomy" id="2320717"/>
    <lineage>
        <taxon>Eukaryota</taxon>
        <taxon>Viridiplantae</taxon>
        <taxon>Streptophyta</taxon>
        <taxon>Embryophyta</taxon>
        <taxon>Tracheophyta</taxon>
        <taxon>Spermatophyta</taxon>
        <taxon>Magnoliopsida</taxon>
        <taxon>Liliopsida</taxon>
        <taxon>Asparagales</taxon>
        <taxon>Orchidaceae</taxon>
        <taxon>Orchidoideae</taxon>
        <taxon>Orchideae</taxon>
        <taxon>Orchidinae</taxon>
        <taxon>Platanthera</taxon>
    </lineage>
</organism>
<name>A0ABR2MZ51_9ASPA</name>
<proteinExistence type="predicted"/>
<keyword evidence="2" id="KW-1185">Reference proteome</keyword>